<dbReference type="GO" id="GO:0070052">
    <property type="term" value="F:collagen V binding"/>
    <property type="evidence" value="ECO:0007669"/>
    <property type="project" value="TreeGrafter"/>
</dbReference>
<evidence type="ECO:0000256" key="4">
    <source>
        <dbReference type="SAM" id="MobiDB-lite"/>
    </source>
</evidence>
<dbReference type="SMART" id="SM00365">
    <property type="entry name" value="LRR_SD22"/>
    <property type="match status" value="8"/>
</dbReference>
<reference evidence="7" key="1">
    <citation type="submission" date="2025-08" db="UniProtKB">
        <authorList>
            <consortium name="RefSeq"/>
        </authorList>
    </citation>
    <scope>IDENTIFICATION</scope>
</reference>
<dbReference type="FunFam" id="3.80.10.10:FF:000284">
    <property type="entry name" value="extracellular matrix protein 2 isoform X1"/>
    <property type="match status" value="1"/>
</dbReference>
<feature type="compositionally biased region" description="Basic residues" evidence="4">
    <location>
        <begin position="45"/>
        <end position="68"/>
    </location>
</feature>
<evidence type="ECO:0000313" key="6">
    <source>
        <dbReference type="Proteomes" id="UP000504602"/>
    </source>
</evidence>
<dbReference type="PROSITE" id="PS51450">
    <property type="entry name" value="LRR"/>
    <property type="match status" value="7"/>
</dbReference>
<dbReference type="GO" id="GO:0030198">
    <property type="term" value="P:extracellular matrix organization"/>
    <property type="evidence" value="ECO:0007669"/>
    <property type="project" value="TreeGrafter"/>
</dbReference>
<keyword evidence="1" id="KW-0433">Leucine-rich repeat</keyword>
<dbReference type="FunFam" id="3.80.10.10:FF:000130">
    <property type="entry name" value="extracellular matrix protein 2 isoform X1"/>
    <property type="match status" value="1"/>
</dbReference>
<accession>A0A8N5HYZ8</accession>
<dbReference type="Pfam" id="PF01462">
    <property type="entry name" value="LRRNT"/>
    <property type="match status" value="1"/>
</dbReference>
<keyword evidence="2" id="KW-0732">Signal</keyword>
<name>A0A8N5HYZ8_GEOFO</name>
<dbReference type="AlphaFoldDB" id="A0A8N5HYZ8"/>
<organism evidence="6 7">
    <name type="scientific">Geospiza fortis</name>
    <name type="common">Medium ground-finch</name>
    <dbReference type="NCBI Taxonomy" id="48883"/>
    <lineage>
        <taxon>Eukaryota</taxon>
        <taxon>Metazoa</taxon>
        <taxon>Chordata</taxon>
        <taxon>Craniata</taxon>
        <taxon>Vertebrata</taxon>
        <taxon>Euteleostomi</taxon>
        <taxon>Archelosauria</taxon>
        <taxon>Archosauria</taxon>
        <taxon>Dinosauria</taxon>
        <taxon>Saurischia</taxon>
        <taxon>Theropoda</taxon>
        <taxon>Coelurosauria</taxon>
        <taxon>Aves</taxon>
        <taxon>Neognathae</taxon>
        <taxon>Neoaves</taxon>
        <taxon>Telluraves</taxon>
        <taxon>Australaves</taxon>
        <taxon>Passeriformes</taxon>
        <taxon>Thraupidae</taxon>
        <taxon>Geospiza</taxon>
    </lineage>
</organism>
<feature type="compositionally biased region" description="Acidic residues" evidence="4">
    <location>
        <begin position="79"/>
        <end position="88"/>
    </location>
</feature>
<dbReference type="SMART" id="SM00369">
    <property type="entry name" value="LRR_TYP"/>
    <property type="match status" value="18"/>
</dbReference>
<keyword evidence="3" id="KW-0677">Repeat</keyword>
<feature type="domain" description="LRRNT" evidence="5">
    <location>
        <begin position="571"/>
        <end position="603"/>
    </location>
</feature>
<dbReference type="InterPro" id="IPR043184">
    <property type="entry name" value="ECM2"/>
</dbReference>
<protein>
    <submittedName>
        <fullName evidence="7">Extracellular matrix protein 2</fullName>
    </submittedName>
</protein>
<dbReference type="RefSeq" id="XP_030914076.1">
    <property type="nucleotide sequence ID" value="XM_031058216.1"/>
</dbReference>
<dbReference type="SUPFAM" id="SSF52047">
    <property type="entry name" value="RNI-like"/>
    <property type="match status" value="1"/>
</dbReference>
<dbReference type="SMART" id="SM00013">
    <property type="entry name" value="LRRNT"/>
    <property type="match status" value="2"/>
</dbReference>
<dbReference type="InterPro" id="IPR032675">
    <property type="entry name" value="LRR_dom_sf"/>
</dbReference>
<dbReference type="Proteomes" id="UP000504602">
    <property type="component" value="Unplaced"/>
</dbReference>
<evidence type="ECO:0000256" key="2">
    <source>
        <dbReference type="ARBA" id="ARBA00022729"/>
    </source>
</evidence>
<feature type="compositionally biased region" description="Basic and acidic residues" evidence="4">
    <location>
        <begin position="1"/>
        <end position="12"/>
    </location>
</feature>
<evidence type="ECO:0000256" key="3">
    <source>
        <dbReference type="ARBA" id="ARBA00022737"/>
    </source>
</evidence>
<dbReference type="SUPFAM" id="SSF52058">
    <property type="entry name" value="L domain-like"/>
    <property type="match status" value="1"/>
</dbReference>
<dbReference type="PANTHER" id="PTHR46544:SF1">
    <property type="entry name" value="EXTRACELLULAR MATRIX PROTEIN 2"/>
    <property type="match status" value="1"/>
</dbReference>
<proteinExistence type="predicted"/>
<dbReference type="InterPro" id="IPR003591">
    <property type="entry name" value="Leu-rich_rpt_typical-subtyp"/>
</dbReference>
<evidence type="ECO:0000256" key="1">
    <source>
        <dbReference type="ARBA" id="ARBA00022614"/>
    </source>
</evidence>
<dbReference type="Gene3D" id="3.80.10.10">
    <property type="entry name" value="Ribonuclease Inhibitor"/>
    <property type="match status" value="3"/>
</dbReference>
<feature type="domain" description="LRRNT" evidence="5">
    <location>
        <begin position="110"/>
        <end position="141"/>
    </location>
</feature>
<evidence type="ECO:0000259" key="5">
    <source>
        <dbReference type="SMART" id="SM00013"/>
    </source>
</evidence>
<sequence>MSGDSPEPKDLDTPNVLPSAPTPMEKDELLPTAVIEVRDKEGHKKGEKKRKRKGKKNRRRHKGRHRGRLPVPRTGAAGDEQDDSDEDDGAFRIPSHFPIPVPPIEAPPLPSGCSTSDTTVSCINAKLTQIPPISDPDLTSLDLTGNSITTISDEAFNGVPNLEWIDLSKNNITSPGIGPKAFKILKKLKRLYLDGNMLVLIPSELPSTLEEIKINDNQLHAIDEDGLKGLKNLVTLELEGNKLSEANVSPLAFYPLKSLSYLRLGRNKFRIIPQGLPATLEELYLEHNQIEEVSEICFNHTRNINIIGLKHNKLEEHRIAPLAWINQENLESIDLSYNKLYHVPSYLPKSLLHLVLIGNQIERIPGYVFGHMRPGLEYLYLSFNKLTDDGIDPVSFFGAYHSLRELFLDHNELKAVPFGIDEMRKLRFLRLNNNKIRRVPPERICRTRSHHEDEHDHSEEEHEDSHLEHVHLENNYINTRQLSPHSFSCIRSYCSIVLKPQKTKEDMKEYTLLLFLALCSAKSLTGPSYFTLKNMMLQDMEDDDDDDDDDNSLFPTTEPILPLIPFDLFPTCPFGCQCYVRVVHCSDLGLTSIPRNIPPDTRMIDLQNNKIKEVKENDLQGLTSLYALALNNNKIYKIHPKAFQPTKRLRRLYLSHNQLTEVPTNLPRTLAELRIHANKVKKIPKDVFKGMKSLHVLEMSANPLNNDGIEPGAFEGVNIYHIRIAEAKLTSIPKGLPSSLLELHLDDNKITGIEVEDFNRYKDLQRLGLGNNKIKEVENGSFANIPSIREIHLEKNKLKKVPPGLPELKYLQVVFLHSNHIAKLGVNDFCPTGRRKKKALYSGISLFNNPVKYWEVQPSTFRCILARNSVQLGNFLK</sequence>
<dbReference type="GO" id="GO:0008201">
    <property type="term" value="F:heparin binding"/>
    <property type="evidence" value="ECO:0007669"/>
    <property type="project" value="TreeGrafter"/>
</dbReference>
<feature type="region of interest" description="Disordered" evidence="4">
    <location>
        <begin position="1"/>
        <end position="93"/>
    </location>
</feature>
<dbReference type="InterPro" id="IPR000372">
    <property type="entry name" value="LRRNT"/>
</dbReference>
<dbReference type="GeneID" id="102040554"/>
<evidence type="ECO:0000313" key="7">
    <source>
        <dbReference type="RefSeq" id="XP_030914076.1"/>
    </source>
</evidence>
<dbReference type="SMART" id="SM00364">
    <property type="entry name" value="LRR_BAC"/>
    <property type="match status" value="4"/>
</dbReference>
<keyword evidence="6" id="KW-1185">Reference proteome</keyword>
<dbReference type="GO" id="GO:0031012">
    <property type="term" value="C:extracellular matrix"/>
    <property type="evidence" value="ECO:0007669"/>
    <property type="project" value="TreeGrafter"/>
</dbReference>
<feature type="region of interest" description="Disordered" evidence="4">
    <location>
        <begin position="445"/>
        <end position="467"/>
    </location>
</feature>
<dbReference type="PANTHER" id="PTHR46544">
    <property type="entry name" value="EXTRACELLULAR MATRIX PROTEIN 2-RELATED"/>
    <property type="match status" value="1"/>
</dbReference>
<dbReference type="FunFam" id="3.80.10.10:FF:000772">
    <property type="entry name" value="Extracellular matrix protein 2"/>
    <property type="match status" value="1"/>
</dbReference>
<dbReference type="Pfam" id="PF13855">
    <property type="entry name" value="LRR_8"/>
    <property type="match status" value="7"/>
</dbReference>
<gene>
    <name evidence="7" type="primary">LOC102040554</name>
</gene>
<dbReference type="InterPro" id="IPR001611">
    <property type="entry name" value="Leu-rich_rpt"/>
</dbReference>
<dbReference type="GO" id="GO:0010811">
    <property type="term" value="P:positive regulation of cell-substrate adhesion"/>
    <property type="evidence" value="ECO:0007669"/>
    <property type="project" value="TreeGrafter"/>
</dbReference>
<dbReference type="OrthoDB" id="676979at2759"/>